<dbReference type="EC" id="1.3.1.76" evidence="2"/>
<proteinExistence type="predicted"/>
<dbReference type="RefSeq" id="WP_250096030.1">
    <property type="nucleotide sequence ID" value="NZ_JAKRYL010000007.1"/>
</dbReference>
<reference evidence="7" key="1">
    <citation type="submission" date="2022-02" db="EMBL/GenBank/DDBJ databases">
        <title>Halalkalibacter sp. nov. isolated from Lonar Lake, India.</title>
        <authorList>
            <person name="Joshi A."/>
            <person name="Thite S."/>
            <person name="Lodha T."/>
        </authorList>
    </citation>
    <scope>NUCLEOTIDE SEQUENCE</scope>
    <source>
        <strain evidence="7">MEB205</strain>
    </source>
</reference>
<dbReference type="PANTHER" id="PTHR35330:SF1">
    <property type="entry name" value="SIROHEME BIOSYNTHESIS PROTEIN MET8"/>
    <property type="match status" value="1"/>
</dbReference>
<dbReference type="InterPro" id="IPR042518">
    <property type="entry name" value="SirC_C"/>
</dbReference>
<dbReference type="SUPFAM" id="SSF51735">
    <property type="entry name" value="NAD(P)-binding Rossmann-fold domains"/>
    <property type="match status" value="1"/>
</dbReference>
<evidence type="ECO:0000256" key="6">
    <source>
        <dbReference type="ARBA" id="ARBA00047561"/>
    </source>
</evidence>
<dbReference type="EMBL" id="JAKRYL010000007">
    <property type="protein sequence ID" value="MCL7747125.1"/>
    <property type="molecule type" value="Genomic_DNA"/>
</dbReference>
<dbReference type="SUPFAM" id="SSF75615">
    <property type="entry name" value="Siroheme synthase middle domains-like"/>
    <property type="match status" value="1"/>
</dbReference>
<dbReference type="InterPro" id="IPR036291">
    <property type="entry name" value="NAD(P)-bd_dom_sf"/>
</dbReference>
<keyword evidence="5" id="KW-0627">Porphyrin biosynthesis</keyword>
<dbReference type="PANTHER" id="PTHR35330">
    <property type="entry name" value="SIROHEME BIOSYNTHESIS PROTEIN MET8"/>
    <property type="match status" value="1"/>
</dbReference>
<evidence type="ECO:0000313" key="7">
    <source>
        <dbReference type="EMBL" id="MCL7747125.1"/>
    </source>
</evidence>
<dbReference type="Proteomes" id="UP001139150">
    <property type="component" value="Unassembled WGS sequence"/>
</dbReference>
<accession>A0A9X2CS33</accession>
<dbReference type="Gene3D" id="3.40.50.720">
    <property type="entry name" value="NAD(P)-binding Rossmann-like Domain"/>
    <property type="match status" value="1"/>
</dbReference>
<evidence type="ECO:0000256" key="5">
    <source>
        <dbReference type="ARBA" id="ARBA00023244"/>
    </source>
</evidence>
<dbReference type="InterPro" id="IPR006367">
    <property type="entry name" value="Sirohaem_synthase_N"/>
</dbReference>
<dbReference type="Gene3D" id="1.10.8.610">
    <property type="entry name" value="SirC, precorrin-2 dehydrogenase, C-terminal helical domain-like"/>
    <property type="match status" value="1"/>
</dbReference>
<organism evidence="7 8">
    <name type="scientific">Halalkalibacter alkaliphilus</name>
    <dbReference type="NCBI Taxonomy" id="2917993"/>
    <lineage>
        <taxon>Bacteria</taxon>
        <taxon>Bacillati</taxon>
        <taxon>Bacillota</taxon>
        <taxon>Bacilli</taxon>
        <taxon>Bacillales</taxon>
        <taxon>Bacillaceae</taxon>
        <taxon>Halalkalibacter</taxon>
    </lineage>
</organism>
<dbReference type="Pfam" id="PF13241">
    <property type="entry name" value="NAD_binding_7"/>
    <property type="match status" value="1"/>
</dbReference>
<evidence type="ECO:0000256" key="4">
    <source>
        <dbReference type="ARBA" id="ARBA00023027"/>
    </source>
</evidence>
<dbReference type="AlphaFoldDB" id="A0A9X2CS33"/>
<sequence length="213" mass="24392">MSHLPVILKLDGKRAAVIGAGTVAARQIPKLLEAGVSQVIVYAPSLHPTLESYLNKPHFKWEKGMVDPTFSFDEDFLFLMTNDSALHLALYQHRKTYQLVYFADNSSLSDFHFPMTFQRGPFSFSLSTGGASPTYGKRLMAQIKKNIPDSIEEDLLFLEYARKQVLTSGLKQQVRKQILQQCASLHFLQEPNREELLHQLIKQEINRKRESHF</sequence>
<dbReference type="GO" id="GO:0043115">
    <property type="term" value="F:precorrin-2 dehydrogenase activity"/>
    <property type="evidence" value="ECO:0007669"/>
    <property type="project" value="UniProtKB-EC"/>
</dbReference>
<keyword evidence="3" id="KW-0560">Oxidoreductase</keyword>
<evidence type="ECO:0000256" key="2">
    <source>
        <dbReference type="ARBA" id="ARBA00012400"/>
    </source>
</evidence>
<comment type="caution">
    <text evidence="7">The sequence shown here is derived from an EMBL/GenBank/DDBJ whole genome shotgun (WGS) entry which is preliminary data.</text>
</comment>
<gene>
    <name evidence="7" type="ORF">MF646_08315</name>
</gene>
<dbReference type="NCBIfam" id="TIGR01470">
    <property type="entry name" value="cysG_Nterm"/>
    <property type="match status" value="1"/>
</dbReference>
<name>A0A9X2CS33_9BACI</name>
<keyword evidence="8" id="KW-1185">Reference proteome</keyword>
<evidence type="ECO:0000256" key="1">
    <source>
        <dbReference type="ARBA" id="ARBA00005010"/>
    </source>
</evidence>
<dbReference type="GO" id="GO:0019354">
    <property type="term" value="P:siroheme biosynthetic process"/>
    <property type="evidence" value="ECO:0007669"/>
    <property type="project" value="InterPro"/>
</dbReference>
<dbReference type="InterPro" id="IPR028161">
    <property type="entry name" value="Met8-like"/>
</dbReference>
<protein>
    <recommendedName>
        <fullName evidence="2">precorrin-2 dehydrogenase</fullName>
        <ecNumber evidence="2">1.3.1.76</ecNumber>
    </recommendedName>
</protein>
<comment type="pathway">
    <text evidence="1">Porphyrin-containing compound metabolism; siroheme biosynthesis; sirohydrochlorin from precorrin-2: step 1/1.</text>
</comment>
<comment type="catalytic activity">
    <reaction evidence="6">
        <text>precorrin-2 + NAD(+) = sirohydrochlorin + NADH + 2 H(+)</text>
        <dbReference type="Rhea" id="RHEA:15613"/>
        <dbReference type="ChEBI" id="CHEBI:15378"/>
        <dbReference type="ChEBI" id="CHEBI:57540"/>
        <dbReference type="ChEBI" id="CHEBI:57945"/>
        <dbReference type="ChEBI" id="CHEBI:58351"/>
        <dbReference type="ChEBI" id="CHEBI:58827"/>
        <dbReference type="EC" id="1.3.1.76"/>
    </reaction>
</comment>
<evidence type="ECO:0000313" key="8">
    <source>
        <dbReference type="Proteomes" id="UP001139150"/>
    </source>
</evidence>
<keyword evidence="4" id="KW-0520">NAD</keyword>
<evidence type="ECO:0000256" key="3">
    <source>
        <dbReference type="ARBA" id="ARBA00023002"/>
    </source>
</evidence>
<dbReference type="GO" id="GO:0004325">
    <property type="term" value="F:ferrochelatase activity"/>
    <property type="evidence" value="ECO:0007669"/>
    <property type="project" value="InterPro"/>
</dbReference>